<dbReference type="RefSeq" id="XP_055872033.1">
    <property type="nucleotide sequence ID" value="XM_056016058.1"/>
</dbReference>
<dbReference type="Proteomes" id="UP001165740">
    <property type="component" value="Chromosome 17"/>
</dbReference>
<sequence length="187" mass="20016">MANQILFAALLIVAIGLVTGQTSSRQSSEDHIHDLIRQAKAKCGDCQDAADKVLARPDKSDMCDAVDLYQACAFFACNGGSSVKSLYTQAQDICAESSEDHIHDLIRQARAKCGECHDAADKVLARPDKSDMCDAVDLYQACAFFACNGGSSVKSLYTQAQDICDGASVVQVSVLTLLLAVLARFLM</sequence>
<protein>
    <submittedName>
        <fullName evidence="3">Uncharacterized protein LOC106055330</fullName>
    </submittedName>
</protein>
<evidence type="ECO:0000256" key="1">
    <source>
        <dbReference type="SAM" id="SignalP"/>
    </source>
</evidence>
<dbReference type="GeneID" id="106055330"/>
<feature type="signal peptide" evidence="1">
    <location>
        <begin position="1"/>
        <end position="20"/>
    </location>
</feature>
<proteinExistence type="predicted"/>
<accession>A0A9W2ZAM8</accession>
<keyword evidence="2" id="KW-1185">Reference proteome</keyword>
<evidence type="ECO:0000313" key="2">
    <source>
        <dbReference type="Proteomes" id="UP001165740"/>
    </source>
</evidence>
<dbReference type="AlphaFoldDB" id="A0A9W2ZAM8"/>
<name>A0A9W2ZAM8_BIOGL</name>
<feature type="chain" id="PRO_5040992382" evidence="1">
    <location>
        <begin position="21"/>
        <end position="187"/>
    </location>
</feature>
<gene>
    <name evidence="3" type="primary">LOC106055330</name>
</gene>
<reference evidence="3" key="1">
    <citation type="submission" date="2025-08" db="UniProtKB">
        <authorList>
            <consortium name="RefSeq"/>
        </authorList>
    </citation>
    <scope>IDENTIFICATION</scope>
</reference>
<evidence type="ECO:0000313" key="3">
    <source>
        <dbReference type="RefSeq" id="XP_055872033.1"/>
    </source>
</evidence>
<keyword evidence="1" id="KW-0732">Signal</keyword>
<organism evidence="2 3">
    <name type="scientific">Biomphalaria glabrata</name>
    <name type="common">Bloodfluke planorb</name>
    <name type="synonym">Freshwater snail</name>
    <dbReference type="NCBI Taxonomy" id="6526"/>
    <lineage>
        <taxon>Eukaryota</taxon>
        <taxon>Metazoa</taxon>
        <taxon>Spiralia</taxon>
        <taxon>Lophotrochozoa</taxon>
        <taxon>Mollusca</taxon>
        <taxon>Gastropoda</taxon>
        <taxon>Heterobranchia</taxon>
        <taxon>Euthyneura</taxon>
        <taxon>Panpulmonata</taxon>
        <taxon>Hygrophila</taxon>
        <taxon>Lymnaeoidea</taxon>
        <taxon>Planorbidae</taxon>
        <taxon>Biomphalaria</taxon>
    </lineage>
</organism>